<sequence length="256" mass="29280">MTPEEVGRQRKAPSATSPYQRVIPTVILALKALIDNNIAVVEYGAQIQYRHGDKRYLMNPEWVIPDDQLPFASQILLEADYPRIYPSARPWVGYRGNQCWAHYIGAPSANLNYGIVYLVPMSLVGFSLEETMRVKPTFDNVLHILTPKPAPYMRSLIQMLRGFPVNDVRRYRVQMDLMSFVCKGLLQASMEGLPYYIPRDEQFKKRALDAVKVARTWDWGPVDPILAHLVHRIICEPQYIWDLTADSAVPPLPNIA</sequence>
<gene>
    <name evidence="1" type="ORF">N7494_007721</name>
</gene>
<name>A0AAD6GEY8_9EURO</name>
<organism evidence="1 2">
    <name type="scientific">Penicillium frequentans</name>
    <dbReference type="NCBI Taxonomy" id="3151616"/>
    <lineage>
        <taxon>Eukaryota</taxon>
        <taxon>Fungi</taxon>
        <taxon>Dikarya</taxon>
        <taxon>Ascomycota</taxon>
        <taxon>Pezizomycotina</taxon>
        <taxon>Eurotiomycetes</taxon>
        <taxon>Eurotiomycetidae</taxon>
        <taxon>Eurotiales</taxon>
        <taxon>Aspergillaceae</taxon>
        <taxon>Penicillium</taxon>
    </lineage>
</organism>
<evidence type="ECO:0000313" key="1">
    <source>
        <dbReference type="EMBL" id="KAJ5538242.1"/>
    </source>
</evidence>
<dbReference type="AlphaFoldDB" id="A0AAD6GEY8"/>
<evidence type="ECO:0000313" key="2">
    <source>
        <dbReference type="Proteomes" id="UP001220324"/>
    </source>
</evidence>
<protein>
    <submittedName>
        <fullName evidence="1">Uncharacterized protein</fullName>
    </submittedName>
</protein>
<dbReference type="EMBL" id="JAQIZZ010000006">
    <property type="protein sequence ID" value="KAJ5538242.1"/>
    <property type="molecule type" value="Genomic_DNA"/>
</dbReference>
<comment type="caution">
    <text evidence="1">The sequence shown here is derived from an EMBL/GenBank/DDBJ whole genome shotgun (WGS) entry which is preliminary data.</text>
</comment>
<dbReference type="Proteomes" id="UP001220324">
    <property type="component" value="Unassembled WGS sequence"/>
</dbReference>
<accession>A0AAD6GEY8</accession>
<proteinExistence type="predicted"/>
<keyword evidence="2" id="KW-1185">Reference proteome</keyword>
<reference evidence="1 2" key="1">
    <citation type="journal article" date="2023" name="IMA Fungus">
        <title>Comparative genomic study of the Penicillium genus elucidates a diverse pangenome and 15 lateral gene transfer events.</title>
        <authorList>
            <person name="Petersen C."/>
            <person name="Sorensen T."/>
            <person name="Nielsen M.R."/>
            <person name="Sondergaard T.E."/>
            <person name="Sorensen J.L."/>
            <person name="Fitzpatrick D.A."/>
            <person name="Frisvad J.C."/>
            <person name="Nielsen K.L."/>
        </authorList>
    </citation>
    <scope>NUCLEOTIDE SEQUENCE [LARGE SCALE GENOMIC DNA]</scope>
    <source>
        <strain evidence="1 2">IBT 35679</strain>
    </source>
</reference>